<protein>
    <submittedName>
        <fullName evidence="2">Uncharacterized protein</fullName>
    </submittedName>
</protein>
<dbReference type="OrthoDB" id="6121625at2"/>
<dbReference type="RefSeq" id="WP_124924723.1">
    <property type="nucleotide sequence ID" value="NZ_BMOH01000001.1"/>
</dbReference>
<name>A0A3P1SWY4_9GAMM</name>
<proteinExistence type="predicted"/>
<dbReference type="AlphaFoldDB" id="A0A3P1SWY4"/>
<reference evidence="2 3" key="1">
    <citation type="submission" date="2018-11" db="EMBL/GenBank/DDBJ databases">
        <title>The draft genome sequence of Amphritea balenae JAMM 1525T.</title>
        <authorList>
            <person name="Fang Z."/>
            <person name="Zhang Y."/>
            <person name="Han X."/>
        </authorList>
    </citation>
    <scope>NUCLEOTIDE SEQUENCE [LARGE SCALE GENOMIC DNA]</scope>
    <source>
        <strain evidence="2 3">JAMM 1525</strain>
    </source>
</reference>
<dbReference type="Proteomes" id="UP000267535">
    <property type="component" value="Unassembled WGS sequence"/>
</dbReference>
<keyword evidence="3" id="KW-1185">Reference proteome</keyword>
<feature type="compositionally biased region" description="Basic and acidic residues" evidence="1">
    <location>
        <begin position="22"/>
        <end position="32"/>
    </location>
</feature>
<feature type="compositionally biased region" description="Polar residues" evidence="1">
    <location>
        <begin position="1"/>
        <end position="21"/>
    </location>
</feature>
<comment type="caution">
    <text evidence="2">The sequence shown here is derived from an EMBL/GenBank/DDBJ whole genome shotgun (WGS) entry which is preliminary data.</text>
</comment>
<evidence type="ECO:0000256" key="1">
    <source>
        <dbReference type="SAM" id="MobiDB-lite"/>
    </source>
</evidence>
<dbReference type="EMBL" id="RQXV01000001">
    <property type="protein sequence ID" value="RRD01650.1"/>
    <property type="molecule type" value="Genomic_DNA"/>
</dbReference>
<accession>A0A3P1SWY4</accession>
<organism evidence="2 3">
    <name type="scientific">Amphritea balenae</name>
    <dbReference type="NCBI Taxonomy" id="452629"/>
    <lineage>
        <taxon>Bacteria</taxon>
        <taxon>Pseudomonadati</taxon>
        <taxon>Pseudomonadota</taxon>
        <taxon>Gammaproteobacteria</taxon>
        <taxon>Oceanospirillales</taxon>
        <taxon>Oceanospirillaceae</taxon>
        <taxon>Amphritea</taxon>
    </lineage>
</organism>
<sequence length="59" mass="6993">MNQQHAYSKQDQNSPEYQNQDWPRDFDFRTEVAEQQEIITPDAANKQAPQPLTCSEYDF</sequence>
<evidence type="ECO:0000313" key="3">
    <source>
        <dbReference type="Proteomes" id="UP000267535"/>
    </source>
</evidence>
<feature type="region of interest" description="Disordered" evidence="1">
    <location>
        <begin position="1"/>
        <end position="59"/>
    </location>
</feature>
<evidence type="ECO:0000313" key="2">
    <source>
        <dbReference type="EMBL" id="RRD01650.1"/>
    </source>
</evidence>
<gene>
    <name evidence="2" type="ORF">EHS89_03595</name>
</gene>